<keyword evidence="4 9" id="KW-0808">Transferase</keyword>
<evidence type="ECO:0000259" key="12">
    <source>
        <dbReference type="Pfam" id="PF02768"/>
    </source>
</evidence>
<accession>A0A955LFW7</accession>
<organism evidence="13 14">
    <name type="scientific">candidate division WWE3 bacterium</name>
    <dbReference type="NCBI Taxonomy" id="2053526"/>
    <lineage>
        <taxon>Bacteria</taxon>
        <taxon>Katanobacteria</taxon>
    </lineage>
</organism>
<feature type="domain" description="DNA polymerase III beta sliding clamp N-terminal" evidence="10">
    <location>
        <begin position="1"/>
        <end position="116"/>
    </location>
</feature>
<feature type="domain" description="DNA polymerase III beta sliding clamp C-terminal" evidence="12">
    <location>
        <begin position="253"/>
        <end position="377"/>
    </location>
</feature>
<dbReference type="InterPro" id="IPR022634">
    <property type="entry name" value="DNA_polIII_beta_N"/>
</dbReference>
<name>A0A955LFW7_UNCKA</name>
<dbReference type="InterPro" id="IPR022637">
    <property type="entry name" value="DNA_polIII_beta_cen"/>
</dbReference>
<evidence type="ECO:0000256" key="6">
    <source>
        <dbReference type="ARBA" id="ARBA00022705"/>
    </source>
</evidence>
<dbReference type="Gene3D" id="3.70.10.10">
    <property type="match status" value="1"/>
</dbReference>
<evidence type="ECO:0000256" key="2">
    <source>
        <dbReference type="ARBA" id="ARBA00010752"/>
    </source>
</evidence>
<dbReference type="SUPFAM" id="SSF55979">
    <property type="entry name" value="DNA clamp"/>
    <property type="match status" value="3"/>
</dbReference>
<sequence length="382" mass="41635">MKAEVLQEKLATAFALTNRVSSSKTTLPILSNTLISTDNGRLKIASTNLEVSLELWVGGKVDDEGSLTVATGLFQNYIQSLSPEKLTLSESDNQLHVTGATTKASFVTMPSEDFPGFPLISEESLLRLSPFKLQSLLKKILYAAATNEARPVLTGVLCRGTSDGLIMAATDGFRLAEVTVGWEILNALPPAESFELIIPAKMLKEVGQFSAGSEGDELWEMKLTQDKNQVVFTTSDLHIYARLLEADFPQYQNIIPTDITTTVDFDHDAMVQGIKTAAIFAHSQSNTIKMAINQQAQTVTLEAESNELGRQETTLPVSIEGESLETAFNANYLLDALSGLDSDQVRLQMHAADSPALLVPATSQDNEQIRQVIMPIRLDRSS</sequence>
<dbReference type="Pfam" id="PF02768">
    <property type="entry name" value="DNA_pol3_beta_3"/>
    <property type="match status" value="1"/>
</dbReference>
<dbReference type="Pfam" id="PF00712">
    <property type="entry name" value="DNA_pol3_beta"/>
    <property type="match status" value="1"/>
</dbReference>
<dbReference type="GO" id="GO:0006271">
    <property type="term" value="P:DNA strand elongation involved in DNA replication"/>
    <property type="evidence" value="ECO:0007669"/>
    <property type="project" value="TreeGrafter"/>
</dbReference>
<evidence type="ECO:0000313" key="14">
    <source>
        <dbReference type="Proteomes" id="UP000701698"/>
    </source>
</evidence>
<dbReference type="Pfam" id="PF02767">
    <property type="entry name" value="DNA_pol3_beta_2"/>
    <property type="match status" value="1"/>
</dbReference>
<reference evidence="13" key="1">
    <citation type="submission" date="2020-04" db="EMBL/GenBank/DDBJ databases">
        <authorList>
            <person name="Zhang T."/>
        </authorList>
    </citation>
    <scope>NUCLEOTIDE SEQUENCE</scope>
    <source>
        <strain evidence="13">HKST-UBA01</strain>
    </source>
</reference>
<reference evidence="13" key="2">
    <citation type="journal article" date="2021" name="Microbiome">
        <title>Successional dynamics and alternative stable states in a saline activated sludge microbial community over 9 years.</title>
        <authorList>
            <person name="Wang Y."/>
            <person name="Ye J."/>
            <person name="Ju F."/>
            <person name="Liu L."/>
            <person name="Boyd J.A."/>
            <person name="Deng Y."/>
            <person name="Parks D.H."/>
            <person name="Jiang X."/>
            <person name="Yin X."/>
            <person name="Woodcroft B.J."/>
            <person name="Tyson G.W."/>
            <person name="Hugenholtz P."/>
            <person name="Polz M.F."/>
            <person name="Zhang T."/>
        </authorList>
    </citation>
    <scope>NUCLEOTIDE SEQUENCE</scope>
    <source>
        <strain evidence="13">HKST-UBA01</strain>
    </source>
</reference>
<dbReference type="InterPro" id="IPR046938">
    <property type="entry name" value="DNA_clamp_sf"/>
</dbReference>
<evidence type="ECO:0000259" key="11">
    <source>
        <dbReference type="Pfam" id="PF02767"/>
    </source>
</evidence>
<evidence type="ECO:0000256" key="7">
    <source>
        <dbReference type="ARBA" id="ARBA00022932"/>
    </source>
</evidence>
<evidence type="ECO:0000313" key="13">
    <source>
        <dbReference type="EMBL" id="MCA9389840.1"/>
    </source>
</evidence>
<keyword evidence="5 9" id="KW-0548">Nucleotidyltransferase</keyword>
<keyword evidence="6 9" id="KW-0235">DNA replication</keyword>
<comment type="function">
    <text evidence="9">Confers DNA tethering and processivity to DNA polymerases and other proteins. Acts as a clamp, forming a ring around DNA (a reaction catalyzed by the clamp-loading complex) which diffuses in an ATP-independent manner freely and bidirectionally along dsDNA. Initially characterized for its ability to contact the catalytic subunit of DNA polymerase III (Pol III), a complex, multichain enzyme responsible for most of the replicative synthesis in bacteria; Pol III exhibits 3'-5' exonuclease proofreading activity. The beta chain is required for initiation of replication as well as for processivity of DNA replication.</text>
</comment>
<dbReference type="PANTHER" id="PTHR30478">
    <property type="entry name" value="DNA POLYMERASE III SUBUNIT BETA"/>
    <property type="match status" value="1"/>
</dbReference>
<dbReference type="InterPro" id="IPR022635">
    <property type="entry name" value="DNA_polIII_beta_C"/>
</dbReference>
<comment type="subunit">
    <text evidence="9">Forms a ring-shaped head-to-tail homodimer around DNA.</text>
</comment>
<evidence type="ECO:0000256" key="1">
    <source>
        <dbReference type="ARBA" id="ARBA00004496"/>
    </source>
</evidence>
<gene>
    <name evidence="13" type="primary">dnaN</name>
    <name evidence="13" type="ORF">KC571_00385</name>
</gene>
<dbReference type="Gene3D" id="3.10.150.10">
    <property type="entry name" value="DNA Polymerase III, subunit A, domain 2"/>
    <property type="match status" value="1"/>
</dbReference>
<evidence type="ECO:0000256" key="8">
    <source>
        <dbReference type="ARBA" id="ARBA00023125"/>
    </source>
</evidence>
<comment type="subcellular location">
    <subcellularLocation>
        <location evidence="1 9">Cytoplasm</location>
    </subcellularLocation>
</comment>
<dbReference type="EMBL" id="JAGQKX010000005">
    <property type="protein sequence ID" value="MCA9389840.1"/>
    <property type="molecule type" value="Genomic_DNA"/>
</dbReference>
<dbReference type="AlphaFoldDB" id="A0A955LFW7"/>
<dbReference type="Proteomes" id="UP000701698">
    <property type="component" value="Unassembled WGS sequence"/>
</dbReference>
<keyword evidence="7 9" id="KW-0239">DNA-directed DNA polymerase</keyword>
<dbReference type="GO" id="GO:0003677">
    <property type="term" value="F:DNA binding"/>
    <property type="evidence" value="ECO:0007669"/>
    <property type="project" value="UniProtKB-UniRule"/>
</dbReference>
<evidence type="ECO:0000256" key="9">
    <source>
        <dbReference type="PIRNR" id="PIRNR000804"/>
    </source>
</evidence>
<dbReference type="PIRSF" id="PIRSF000804">
    <property type="entry name" value="DNA_pol_III_b"/>
    <property type="match status" value="1"/>
</dbReference>
<evidence type="ECO:0000256" key="5">
    <source>
        <dbReference type="ARBA" id="ARBA00022695"/>
    </source>
</evidence>
<dbReference type="GO" id="GO:0005737">
    <property type="term" value="C:cytoplasm"/>
    <property type="evidence" value="ECO:0007669"/>
    <property type="project" value="UniProtKB-SubCell"/>
</dbReference>
<dbReference type="GO" id="GO:0009360">
    <property type="term" value="C:DNA polymerase III complex"/>
    <property type="evidence" value="ECO:0007669"/>
    <property type="project" value="InterPro"/>
</dbReference>
<comment type="similarity">
    <text evidence="2 9">Belongs to the beta sliding clamp family.</text>
</comment>
<evidence type="ECO:0000256" key="4">
    <source>
        <dbReference type="ARBA" id="ARBA00022679"/>
    </source>
</evidence>
<dbReference type="InterPro" id="IPR001001">
    <property type="entry name" value="DNA_polIII_beta"/>
</dbReference>
<dbReference type="CDD" id="cd00140">
    <property type="entry name" value="beta_clamp"/>
    <property type="match status" value="1"/>
</dbReference>
<feature type="domain" description="DNA polymerase III beta sliding clamp central" evidence="11">
    <location>
        <begin position="131"/>
        <end position="250"/>
    </location>
</feature>
<keyword evidence="3 9" id="KW-0963">Cytoplasm</keyword>
<dbReference type="PANTHER" id="PTHR30478:SF0">
    <property type="entry name" value="BETA SLIDING CLAMP"/>
    <property type="match status" value="1"/>
</dbReference>
<dbReference type="SMART" id="SM00480">
    <property type="entry name" value="POL3Bc"/>
    <property type="match status" value="1"/>
</dbReference>
<comment type="caution">
    <text evidence="13">The sequence shown here is derived from an EMBL/GenBank/DDBJ whole genome shotgun (WGS) entry which is preliminary data.</text>
</comment>
<evidence type="ECO:0000256" key="3">
    <source>
        <dbReference type="ARBA" id="ARBA00022490"/>
    </source>
</evidence>
<keyword evidence="8" id="KW-0238">DNA-binding</keyword>
<proteinExistence type="inferred from homology"/>
<protein>
    <recommendedName>
        <fullName evidence="9">Beta sliding clamp</fullName>
    </recommendedName>
</protein>
<evidence type="ECO:0000259" key="10">
    <source>
        <dbReference type="Pfam" id="PF00712"/>
    </source>
</evidence>
<dbReference type="GO" id="GO:0008408">
    <property type="term" value="F:3'-5' exonuclease activity"/>
    <property type="evidence" value="ECO:0007669"/>
    <property type="project" value="InterPro"/>
</dbReference>
<dbReference type="NCBIfam" id="TIGR00663">
    <property type="entry name" value="dnan"/>
    <property type="match status" value="1"/>
</dbReference>
<dbReference type="GO" id="GO:0003887">
    <property type="term" value="F:DNA-directed DNA polymerase activity"/>
    <property type="evidence" value="ECO:0007669"/>
    <property type="project" value="UniProtKB-UniRule"/>
</dbReference>